<organism evidence="2 3">
    <name type="scientific">Clostridium neonatale</name>
    <dbReference type="NCBI Taxonomy" id="137838"/>
    <lineage>
        <taxon>Bacteria</taxon>
        <taxon>Bacillati</taxon>
        <taxon>Bacillota</taxon>
        <taxon>Clostridia</taxon>
        <taxon>Eubacteriales</taxon>
        <taxon>Clostridiaceae</taxon>
        <taxon>Clostridium</taxon>
    </lineage>
</organism>
<proteinExistence type="predicted"/>
<keyword evidence="1" id="KW-1133">Transmembrane helix</keyword>
<gene>
    <name evidence="2" type="ORF">CNEONATNEC25_02545</name>
</gene>
<evidence type="ECO:0000313" key="2">
    <source>
        <dbReference type="EMBL" id="VCT84944.1"/>
    </source>
</evidence>
<evidence type="ECO:0000313" key="3">
    <source>
        <dbReference type="Proteomes" id="UP000431451"/>
    </source>
</evidence>
<reference evidence="2 3" key="1">
    <citation type="submission" date="2018-06" db="EMBL/GenBank/DDBJ databases">
        <authorList>
            <consortium name="IHU Genomes"/>
        </authorList>
    </citation>
    <scope>NUCLEOTIDE SEQUENCE [LARGE SCALE GENOMIC DNA]</scope>
    <source>
        <strain evidence="2 3">NEC25</strain>
    </source>
</reference>
<accession>A0A650MEA7</accession>
<sequence length="43" mass="5107">MIELNVLSIIQFIIITILIIILMYEISKKIIIYKECDEPIEKI</sequence>
<dbReference type="EMBL" id="UWJD01000002">
    <property type="protein sequence ID" value="VCT84944.1"/>
    <property type="molecule type" value="Genomic_DNA"/>
</dbReference>
<keyword evidence="1" id="KW-0812">Transmembrane</keyword>
<evidence type="ECO:0000256" key="1">
    <source>
        <dbReference type="SAM" id="Phobius"/>
    </source>
</evidence>
<dbReference type="Proteomes" id="UP000431451">
    <property type="component" value="Unassembled WGS sequence"/>
</dbReference>
<protein>
    <submittedName>
        <fullName evidence="2">Uncharacterized protein</fullName>
    </submittedName>
</protein>
<keyword evidence="1" id="KW-0472">Membrane</keyword>
<feature type="transmembrane region" description="Helical" evidence="1">
    <location>
        <begin position="6"/>
        <end position="24"/>
    </location>
</feature>
<dbReference type="AlphaFoldDB" id="A0A650MEA7"/>
<name>A0A650MEA7_9CLOT</name>